<keyword evidence="2" id="KW-1003">Cell membrane</keyword>
<organism evidence="9 10">
    <name type="scientific">Halorussus limi</name>
    <dbReference type="NCBI Taxonomy" id="2938695"/>
    <lineage>
        <taxon>Archaea</taxon>
        <taxon>Methanobacteriati</taxon>
        <taxon>Methanobacteriota</taxon>
        <taxon>Stenosarchaea group</taxon>
        <taxon>Halobacteria</taxon>
        <taxon>Halobacteriales</taxon>
        <taxon>Haladaptataceae</taxon>
        <taxon>Halorussus</taxon>
    </lineage>
</organism>
<dbReference type="GO" id="GO:0005886">
    <property type="term" value="C:plasma membrane"/>
    <property type="evidence" value="ECO:0007669"/>
    <property type="project" value="UniProtKB-SubCell"/>
</dbReference>
<evidence type="ECO:0000256" key="6">
    <source>
        <dbReference type="SAM" id="MobiDB-lite"/>
    </source>
</evidence>
<dbReference type="GeneID" id="72187333"/>
<dbReference type="EMBL" id="CP096660">
    <property type="protein sequence ID" value="UPV76622.1"/>
    <property type="molecule type" value="Genomic_DNA"/>
</dbReference>
<dbReference type="KEGG" id="halx:M0R89_19000"/>
<keyword evidence="3 7" id="KW-0812">Transmembrane</keyword>
<dbReference type="PANTHER" id="PTHR37937">
    <property type="entry name" value="CONJUGATIVE TRANSFER: DNA TRANSPORT"/>
    <property type="match status" value="1"/>
</dbReference>
<feature type="compositionally biased region" description="Low complexity" evidence="6">
    <location>
        <begin position="1"/>
        <end position="24"/>
    </location>
</feature>
<evidence type="ECO:0000256" key="7">
    <source>
        <dbReference type="SAM" id="Phobius"/>
    </source>
</evidence>
<sequence>MTTRTGSRSGSSAGSGSSSGSSSGSGSGSEATYEHDEVEIFFIIALVSATALLIPWIYAILERANLSGLKFEGLHRSRALWVLPVFYGFGALGTVLLFPAHLQLFWAFHILLLAQLAELAIHATGNLVGMSLPLVEQFTLWRVGGFLLLFVGTVRAGLWFRTWDTARECRRHISDGKYVLPFRQPSDSSEHMSLKRFVPLEKDRSLLVLGETGAGKTETMKLFVHQMRAKLDEAFVVFDYKGEYRQIFTEAQGEENVICLSSRGETVSWNLFCEIKYERDIEEIGRALFPETDEGEFFENAARQLFVAVVTYLHREGLMSKTVPTNADLVAFVEQTDKQELYERLAEYPDLVAAASAIDPDADRQAAGVYANFQQVIADLFRGDLADDGEFSIREYMEDPQGRTLVLDFPITEGEAVQPAFRFFIDWAARFALSDDRNTYFVLDEFARLPKLRKIGDLINAGRSRNTQLLLGVQSVAQLNDTYGRDRASALLSGLVQSVVLRVGDKASVDYTRSQIGREHQHRSVPVRGRSGRSVGRQELTSETHPIAENSLQRLGDGEAIVITSKGWIRGQIARFQKVRSALDRAIDREPE</sequence>
<keyword evidence="9" id="KW-0614">Plasmid</keyword>
<feature type="region of interest" description="Disordered" evidence="6">
    <location>
        <begin position="518"/>
        <end position="547"/>
    </location>
</feature>
<feature type="region of interest" description="Disordered" evidence="6">
    <location>
        <begin position="1"/>
        <end position="30"/>
    </location>
</feature>
<proteinExistence type="predicted"/>
<dbReference type="Pfam" id="PF10412">
    <property type="entry name" value="TrwB_AAD_bind"/>
    <property type="match status" value="1"/>
</dbReference>
<evidence type="ECO:0000256" key="1">
    <source>
        <dbReference type="ARBA" id="ARBA00004651"/>
    </source>
</evidence>
<evidence type="ECO:0000313" key="10">
    <source>
        <dbReference type="Proteomes" id="UP000830729"/>
    </source>
</evidence>
<dbReference type="Proteomes" id="UP000830729">
    <property type="component" value="Plasmid unnamed1"/>
</dbReference>
<evidence type="ECO:0000256" key="5">
    <source>
        <dbReference type="ARBA" id="ARBA00023136"/>
    </source>
</evidence>
<keyword evidence="10" id="KW-1185">Reference proteome</keyword>
<dbReference type="PANTHER" id="PTHR37937:SF1">
    <property type="entry name" value="CONJUGATIVE TRANSFER: DNA TRANSPORT"/>
    <property type="match status" value="1"/>
</dbReference>
<reference evidence="9 10" key="1">
    <citation type="submission" date="2022-04" db="EMBL/GenBank/DDBJ databases">
        <title>Diverse halophilic archaea isolated from saline environments.</title>
        <authorList>
            <person name="Cui H.-L."/>
        </authorList>
    </citation>
    <scope>NUCLEOTIDE SEQUENCE [LARGE SCALE GENOMIC DNA]</scope>
    <source>
        <strain evidence="9 10">XZYJT49</strain>
        <plasmid evidence="9 10">unnamed1</plasmid>
    </source>
</reference>
<dbReference type="GO" id="GO:0003677">
    <property type="term" value="F:DNA binding"/>
    <property type="evidence" value="ECO:0007669"/>
    <property type="project" value="UniProtKB-KW"/>
</dbReference>
<evidence type="ECO:0000259" key="8">
    <source>
        <dbReference type="Pfam" id="PF10412"/>
    </source>
</evidence>
<dbReference type="SUPFAM" id="SSF52540">
    <property type="entry name" value="P-loop containing nucleoside triphosphate hydrolases"/>
    <property type="match status" value="1"/>
</dbReference>
<keyword evidence="4 7" id="KW-1133">Transmembrane helix</keyword>
<accession>A0A8U0HZR3</accession>
<keyword evidence="5 7" id="KW-0472">Membrane</keyword>
<comment type="subcellular location">
    <subcellularLocation>
        <location evidence="1">Cell membrane</location>
        <topology evidence="1">Multi-pass membrane protein</topology>
    </subcellularLocation>
</comment>
<feature type="transmembrane region" description="Helical" evidence="7">
    <location>
        <begin position="140"/>
        <end position="160"/>
    </location>
</feature>
<evidence type="ECO:0000256" key="2">
    <source>
        <dbReference type="ARBA" id="ARBA00022475"/>
    </source>
</evidence>
<feature type="transmembrane region" description="Helical" evidence="7">
    <location>
        <begin position="104"/>
        <end position="128"/>
    </location>
</feature>
<keyword evidence="9" id="KW-0238">DNA-binding</keyword>
<feature type="compositionally biased region" description="Low complexity" evidence="6">
    <location>
        <begin position="526"/>
        <end position="537"/>
    </location>
</feature>
<dbReference type="InterPro" id="IPR019476">
    <property type="entry name" value="T4SS_TraD_DNA-bd"/>
</dbReference>
<dbReference type="Gene3D" id="3.40.50.300">
    <property type="entry name" value="P-loop containing nucleotide triphosphate hydrolases"/>
    <property type="match status" value="2"/>
</dbReference>
<evidence type="ECO:0000256" key="3">
    <source>
        <dbReference type="ARBA" id="ARBA00022692"/>
    </source>
</evidence>
<dbReference type="InterPro" id="IPR027417">
    <property type="entry name" value="P-loop_NTPase"/>
</dbReference>
<geneLocation type="plasmid" evidence="9 10">
    <name>unnamed1</name>
</geneLocation>
<dbReference type="RefSeq" id="WP_248652655.1">
    <property type="nucleotide sequence ID" value="NZ_CP096660.1"/>
</dbReference>
<dbReference type="CDD" id="cd01127">
    <property type="entry name" value="TrwB_TraG_TraD_VirD4"/>
    <property type="match status" value="1"/>
</dbReference>
<evidence type="ECO:0000313" key="9">
    <source>
        <dbReference type="EMBL" id="UPV76622.1"/>
    </source>
</evidence>
<feature type="transmembrane region" description="Helical" evidence="7">
    <location>
        <begin position="79"/>
        <end position="98"/>
    </location>
</feature>
<name>A0A8U0HZR3_9EURY</name>
<feature type="transmembrane region" description="Helical" evidence="7">
    <location>
        <begin position="40"/>
        <end position="58"/>
    </location>
</feature>
<evidence type="ECO:0000256" key="4">
    <source>
        <dbReference type="ARBA" id="ARBA00022989"/>
    </source>
</evidence>
<protein>
    <submittedName>
        <fullName evidence="9">Type IV secretion system DNA-binding domain-containing protein</fullName>
    </submittedName>
</protein>
<gene>
    <name evidence="9" type="ORF">M0R89_19000</name>
</gene>
<dbReference type="AlphaFoldDB" id="A0A8U0HZR3"/>
<dbReference type="InterPro" id="IPR051539">
    <property type="entry name" value="T4SS-coupling_protein"/>
</dbReference>
<feature type="domain" description="Type IV secretion system coupling protein TraD DNA-binding" evidence="8">
    <location>
        <begin position="202"/>
        <end position="525"/>
    </location>
</feature>